<evidence type="ECO:0000259" key="1">
    <source>
        <dbReference type="PROSITE" id="PS50878"/>
    </source>
</evidence>
<dbReference type="PROSITE" id="PS50878">
    <property type="entry name" value="RT_POL"/>
    <property type="match status" value="1"/>
</dbReference>
<dbReference type="PANTHER" id="PTHR33332">
    <property type="entry name" value="REVERSE TRANSCRIPTASE DOMAIN-CONTAINING PROTEIN"/>
    <property type="match status" value="1"/>
</dbReference>
<dbReference type="OrthoDB" id="419189at2759"/>
<dbReference type="SUPFAM" id="SSF56672">
    <property type="entry name" value="DNA/RNA polymerases"/>
    <property type="match status" value="1"/>
</dbReference>
<name>A0A9D3PQN3_MEGAT</name>
<accession>A0A9D3PQN3</accession>
<gene>
    <name evidence="2" type="ORF">MATL_G00176220</name>
</gene>
<feature type="domain" description="Reverse transcriptase" evidence="1">
    <location>
        <begin position="1"/>
        <end position="220"/>
    </location>
</feature>
<organism evidence="2 3">
    <name type="scientific">Megalops atlanticus</name>
    <name type="common">Tarpon</name>
    <name type="synonym">Clupea gigantea</name>
    <dbReference type="NCBI Taxonomy" id="7932"/>
    <lineage>
        <taxon>Eukaryota</taxon>
        <taxon>Metazoa</taxon>
        <taxon>Chordata</taxon>
        <taxon>Craniata</taxon>
        <taxon>Vertebrata</taxon>
        <taxon>Euteleostomi</taxon>
        <taxon>Actinopterygii</taxon>
        <taxon>Neopterygii</taxon>
        <taxon>Teleostei</taxon>
        <taxon>Elopiformes</taxon>
        <taxon>Megalopidae</taxon>
        <taxon>Megalops</taxon>
    </lineage>
</organism>
<sequence length="348" mass="38451">MRAAERKWKKSRQESDLSAHRSLLVDFTAATASAKFRYFQGKFQNAASDQDLSAAFDTVNHQVVLSELLALGITGTALECFSSYISGCSYQISWQGSTSSPRFLKTGVPQGSVLGPLLFSIYTRTLGEVITAYGLSYHSYADDTHLFISFPPRIDITPNVSACLTDILGWMNKHDLKLNINKTERVHIPAFTTPQRNLSVCVDNAKVMATAAPKNLGVTLDSNLPFKEHIAASTRICRFLLFNIRKHSEYSAQVGIQTLILSRLDYCNSLLAGLPAYVIRPQQLTQNAAAGGMFNLPKQAHVTPLLESFHWLPLAARIKFNTLISSPIHTGHDKILQACKSAALCYLR</sequence>
<evidence type="ECO:0000313" key="2">
    <source>
        <dbReference type="EMBL" id="KAG7463405.1"/>
    </source>
</evidence>
<dbReference type="InterPro" id="IPR043502">
    <property type="entry name" value="DNA/RNA_pol_sf"/>
</dbReference>
<dbReference type="Proteomes" id="UP001046870">
    <property type="component" value="Chromosome 15"/>
</dbReference>
<keyword evidence="3" id="KW-1185">Reference proteome</keyword>
<dbReference type="Pfam" id="PF00078">
    <property type="entry name" value="RVT_1"/>
    <property type="match status" value="1"/>
</dbReference>
<dbReference type="EMBL" id="JAFDVH010000015">
    <property type="protein sequence ID" value="KAG7463405.1"/>
    <property type="molecule type" value="Genomic_DNA"/>
</dbReference>
<dbReference type="AlphaFoldDB" id="A0A9D3PQN3"/>
<protein>
    <recommendedName>
        <fullName evidence="1">Reverse transcriptase domain-containing protein</fullName>
    </recommendedName>
</protein>
<evidence type="ECO:0000313" key="3">
    <source>
        <dbReference type="Proteomes" id="UP001046870"/>
    </source>
</evidence>
<comment type="caution">
    <text evidence="2">The sequence shown here is derived from an EMBL/GenBank/DDBJ whole genome shotgun (WGS) entry which is preliminary data.</text>
</comment>
<dbReference type="InterPro" id="IPR000477">
    <property type="entry name" value="RT_dom"/>
</dbReference>
<proteinExistence type="predicted"/>
<reference evidence="2" key="1">
    <citation type="submission" date="2021-01" db="EMBL/GenBank/DDBJ databases">
        <authorList>
            <person name="Zahm M."/>
            <person name="Roques C."/>
            <person name="Cabau C."/>
            <person name="Klopp C."/>
            <person name="Donnadieu C."/>
            <person name="Jouanno E."/>
            <person name="Lampietro C."/>
            <person name="Louis A."/>
            <person name="Herpin A."/>
            <person name="Echchiki A."/>
            <person name="Berthelot C."/>
            <person name="Parey E."/>
            <person name="Roest-Crollius H."/>
            <person name="Braasch I."/>
            <person name="Postlethwait J."/>
            <person name="Bobe J."/>
            <person name="Montfort J."/>
            <person name="Bouchez O."/>
            <person name="Begum T."/>
            <person name="Mejri S."/>
            <person name="Adams A."/>
            <person name="Chen W.-J."/>
            <person name="Guiguen Y."/>
        </authorList>
    </citation>
    <scope>NUCLEOTIDE SEQUENCE</scope>
    <source>
        <strain evidence="2">YG-15Mar2019-1</strain>
        <tissue evidence="2">Brain</tissue>
    </source>
</reference>